<reference evidence="3" key="1">
    <citation type="journal article" date="2018" name="Nat. Microbiol.">
        <title>Leveraging single-cell genomics to expand the fungal tree of life.</title>
        <authorList>
            <person name="Ahrendt S.R."/>
            <person name="Quandt C.A."/>
            <person name="Ciobanu D."/>
            <person name="Clum A."/>
            <person name="Salamov A."/>
            <person name="Andreopoulos B."/>
            <person name="Cheng J.F."/>
            <person name="Woyke T."/>
            <person name="Pelin A."/>
            <person name="Henrissat B."/>
            <person name="Reynolds N.K."/>
            <person name="Benny G.L."/>
            <person name="Smith M.E."/>
            <person name="James T.Y."/>
            <person name="Grigoriev I.V."/>
        </authorList>
    </citation>
    <scope>NUCLEOTIDE SEQUENCE [LARGE SCALE GENOMIC DNA]</scope>
</reference>
<name>A0A4P9W5H0_9FUNG</name>
<proteinExistence type="predicted"/>
<dbReference type="Proteomes" id="UP000269721">
    <property type="component" value="Unassembled WGS sequence"/>
</dbReference>
<dbReference type="EMBL" id="KZ999170">
    <property type="protein sequence ID" value="RKO85346.1"/>
    <property type="molecule type" value="Genomic_DNA"/>
</dbReference>
<organism evidence="2 3">
    <name type="scientific">Blyttiomyces helicus</name>
    <dbReference type="NCBI Taxonomy" id="388810"/>
    <lineage>
        <taxon>Eukaryota</taxon>
        <taxon>Fungi</taxon>
        <taxon>Fungi incertae sedis</taxon>
        <taxon>Chytridiomycota</taxon>
        <taxon>Chytridiomycota incertae sedis</taxon>
        <taxon>Chytridiomycetes</taxon>
        <taxon>Chytridiomycetes incertae sedis</taxon>
        <taxon>Blyttiomyces</taxon>
    </lineage>
</organism>
<evidence type="ECO:0000256" key="1">
    <source>
        <dbReference type="SAM" id="MobiDB-lite"/>
    </source>
</evidence>
<evidence type="ECO:0000313" key="2">
    <source>
        <dbReference type="EMBL" id="RKO85346.1"/>
    </source>
</evidence>
<accession>A0A4P9W5H0</accession>
<dbReference type="AlphaFoldDB" id="A0A4P9W5H0"/>
<gene>
    <name evidence="2" type="ORF">BDK51DRAFT_47618</name>
</gene>
<protein>
    <submittedName>
        <fullName evidence="2">Uncharacterized protein</fullName>
    </submittedName>
</protein>
<evidence type="ECO:0000313" key="3">
    <source>
        <dbReference type="Proteomes" id="UP000269721"/>
    </source>
</evidence>
<feature type="region of interest" description="Disordered" evidence="1">
    <location>
        <begin position="61"/>
        <end position="81"/>
    </location>
</feature>
<feature type="region of interest" description="Disordered" evidence="1">
    <location>
        <begin position="226"/>
        <end position="249"/>
    </location>
</feature>
<keyword evidence="3" id="KW-1185">Reference proteome</keyword>
<sequence length="249" mass="25810">MLIRPASLAQTQSTDSAVAQAATVPVIASVPSATSAVSSPPTAAAPSVQVVGSTSQAAQQPSVASAASPPAQLPATSATRARGARTMRFIGSGLWIESTVGAGPPQHLRKKLITPRFRIPDPFQNIKSPSPFLVPLAGSAHHRLGIRSHPNPETPGVTRRLTTTTDPIVNRTRRIDASCTFPSSLPSNPAILELGLVLGPLMVPSFKSEITGNVFLFAALSSCKPTIESPSPSSSHPAHHRARSPPGAK</sequence>